<dbReference type="InParanoid" id="A0A7E5W953"/>
<proteinExistence type="predicted"/>
<dbReference type="AlphaFoldDB" id="A0A7E5W953"/>
<dbReference type="GeneID" id="113500552"/>
<gene>
    <name evidence="3" type="primary">LOC113500552</name>
</gene>
<dbReference type="RefSeq" id="XP_026737184.1">
    <property type="nucleotide sequence ID" value="XM_026881383.1"/>
</dbReference>
<reference evidence="3" key="1">
    <citation type="submission" date="2025-08" db="UniProtKB">
        <authorList>
            <consortium name="RefSeq"/>
        </authorList>
    </citation>
    <scope>IDENTIFICATION</scope>
</reference>
<accession>A0A7E5W953</accession>
<evidence type="ECO:0000313" key="2">
    <source>
        <dbReference type="Proteomes" id="UP000322000"/>
    </source>
</evidence>
<organism evidence="2 3">
    <name type="scientific">Trichoplusia ni</name>
    <name type="common">Cabbage looper</name>
    <dbReference type="NCBI Taxonomy" id="7111"/>
    <lineage>
        <taxon>Eukaryota</taxon>
        <taxon>Metazoa</taxon>
        <taxon>Ecdysozoa</taxon>
        <taxon>Arthropoda</taxon>
        <taxon>Hexapoda</taxon>
        <taxon>Insecta</taxon>
        <taxon>Pterygota</taxon>
        <taxon>Neoptera</taxon>
        <taxon>Endopterygota</taxon>
        <taxon>Lepidoptera</taxon>
        <taxon>Glossata</taxon>
        <taxon>Ditrysia</taxon>
        <taxon>Noctuoidea</taxon>
        <taxon>Noctuidae</taxon>
        <taxon>Plusiinae</taxon>
        <taxon>Trichoplusia</taxon>
    </lineage>
</organism>
<evidence type="ECO:0000313" key="3">
    <source>
        <dbReference type="RefSeq" id="XP_026737184.1"/>
    </source>
</evidence>
<feature type="chain" id="PRO_5028956605" evidence="1">
    <location>
        <begin position="19"/>
        <end position="493"/>
    </location>
</feature>
<sequence>MATLSTFVLLLVSSHVFAAPAHTGHDGLDAKSDLPVEQLEKLKVAESGKDGEMKSEHVEYHRLDAVQANGELISRLEQHASADAVDGEKPSVHAQAQLDVPSEDVHRVLVQDGSHISIHDATVPTTAAIDEQTTKVFHGAARLVQPGQATNNPTGHTAVRRAFNADITKETKNNMDHYAAYSGVQYSPLDMAEYVFWTGDERGVTTAVETFLQEGMMSKEEAIAFLQEIKFNIDYLRAHYSQNMKAAEESAQQEKLRNLLIEQAKAKDYQYRSPALQSFPFGNSPDIIRTIAAKNWDLSNNLSPVPMLPVSSDLRQEPVKRTYDPMFQANVLSAQDYDRDGQSFVDEEYEEMMEKLKPTNVPYNEYTLEEIIYQLAKMMFSQSLSRDPASARAATRRFMAFLEMQAERGQLSRTIEKKVLDLMIAALTDTITDHPELLQPRDAIAANPANSLMGQYYDASGSPQSMSRALLLVYKDELLKGQSLRPLDFPARK</sequence>
<keyword evidence="1" id="KW-0732">Signal</keyword>
<keyword evidence="2" id="KW-1185">Reference proteome</keyword>
<dbReference type="OrthoDB" id="6348293at2759"/>
<dbReference type="FunCoup" id="A0A7E5W953">
    <property type="interactions" value="1"/>
</dbReference>
<dbReference type="KEGG" id="tnl:113500552"/>
<evidence type="ECO:0000256" key="1">
    <source>
        <dbReference type="SAM" id="SignalP"/>
    </source>
</evidence>
<name>A0A7E5W953_TRINI</name>
<protein>
    <submittedName>
        <fullName evidence="3">Uncharacterized protein LOC113500552</fullName>
    </submittedName>
</protein>
<dbReference type="Proteomes" id="UP000322000">
    <property type="component" value="Chromosome 14"/>
</dbReference>
<feature type="signal peptide" evidence="1">
    <location>
        <begin position="1"/>
        <end position="18"/>
    </location>
</feature>